<proteinExistence type="predicted"/>
<dbReference type="EMBL" id="QGKW02002005">
    <property type="protein sequence ID" value="KAF2541922.1"/>
    <property type="molecule type" value="Genomic_DNA"/>
</dbReference>
<gene>
    <name evidence="2" type="ORF">F2Q68_00031240</name>
</gene>
<organism evidence="2 3">
    <name type="scientific">Brassica cretica</name>
    <name type="common">Mustard</name>
    <dbReference type="NCBI Taxonomy" id="69181"/>
    <lineage>
        <taxon>Eukaryota</taxon>
        <taxon>Viridiplantae</taxon>
        <taxon>Streptophyta</taxon>
        <taxon>Embryophyta</taxon>
        <taxon>Tracheophyta</taxon>
        <taxon>Spermatophyta</taxon>
        <taxon>Magnoliopsida</taxon>
        <taxon>eudicotyledons</taxon>
        <taxon>Gunneridae</taxon>
        <taxon>Pentapetalae</taxon>
        <taxon>rosids</taxon>
        <taxon>malvids</taxon>
        <taxon>Brassicales</taxon>
        <taxon>Brassicaceae</taxon>
        <taxon>Brassiceae</taxon>
        <taxon>Brassica</taxon>
    </lineage>
</organism>
<feature type="region of interest" description="Disordered" evidence="1">
    <location>
        <begin position="13"/>
        <end position="73"/>
    </location>
</feature>
<dbReference type="Proteomes" id="UP000712281">
    <property type="component" value="Unassembled WGS sequence"/>
</dbReference>
<protein>
    <submittedName>
        <fullName evidence="2">Uncharacterized protein</fullName>
    </submittedName>
</protein>
<accession>A0A8S9GEM0</accession>
<evidence type="ECO:0000313" key="2">
    <source>
        <dbReference type="EMBL" id="KAF2541922.1"/>
    </source>
</evidence>
<name>A0A8S9GEM0_BRACR</name>
<sequence>MVATLVLIQDATRNLHDQEGHLRNATGQKIDDQGTDPAVDRHPDSADDQHNPPSIDRQPPLTYRVQLPKIDVA</sequence>
<comment type="caution">
    <text evidence="2">The sequence shown here is derived from an EMBL/GenBank/DDBJ whole genome shotgun (WGS) entry which is preliminary data.</text>
</comment>
<evidence type="ECO:0000256" key="1">
    <source>
        <dbReference type="SAM" id="MobiDB-lite"/>
    </source>
</evidence>
<feature type="compositionally biased region" description="Basic and acidic residues" evidence="1">
    <location>
        <begin position="38"/>
        <end position="50"/>
    </location>
</feature>
<reference evidence="2" key="1">
    <citation type="submission" date="2019-12" db="EMBL/GenBank/DDBJ databases">
        <title>Genome sequencing and annotation of Brassica cretica.</title>
        <authorList>
            <person name="Studholme D.J."/>
            <person name="Sarris P.F."/>
        </authorList>
    </citation>
    <scope>NUCLEOTIDE SEQUENCE</scope>
    <source>
        <strain evidence="2">PFS-001/15</strain>
        <tissue evidence="2">Leaf</tissue>
    </source>
</reference>
<dbReference type="AlphaFoldDB" id="A0A8S9GEM0"/>
<evidence type="ECO:0000313" key="3">
    <source>
        <dbReference type="Proteomes" id="UP000712281"/>
    </source>
</evidence>
<feature type="compositionally biased region" description="Basic and acidic residues" evidence="1">
    <location>
        <begin position="13"/>
        <end position="22"/>
    </location>
</feature>